<sequence>MSAAAEPIAVTQREIVSFRVAGQDFCIDIGSVREIRGWTPTTVLPHAPDYIRGVMNLRGAVLPVVDLSARLGLGAAEPSERHVVIIVTIGSKTVGLLVEAVSDILSAPGEDFKPTPDVVSDKAKAFVEAVLSVEDRLIRLIELDLIMPATLGVVK</sequence>
<name>A0ABW2UMW0_9RHOB</name>
<dbReference type="SMART" id="SM00260">
    <property type="entry name" value="CheW"/>
    <property type="match status" value="1"/>
</dbReference>
<evidence type="ECO:0000313" key="2">
    <source>
        <dbReference type="EMBL" id="MFC7704640.1"/>
    </source>
</evidence>
<dbReference type="PANTHER" id="PTHR22617:SF23">
    <property type="entry name" value="CHEMOTAXIS PROTEIN CHEW"/>
    <property type="match status" value="1"/>
</dbReference>
<dbReference type="Gene3D" id="2.40.50.180">
    <property type="entry name" value="CheA-289, Domain 4"/>
    <property type="match status" value="1"/>
</dbReference>
<dbReference type="CDD" id="cd00732">
    <property type="entry name" value="CheW"/>
    <property type="match status" value="1"/>
</dbReference>
<organism evidence="2 3">
    <name type="scientific">Plastorhodobacter daqingensis</name>
    <dbReference type="NCBI Taxonomy" id="1387281"/>
    <lineage>
        <taxon>Bacteria</taxon>
        <taxon>Pseudomonadati</taxon>
        <taxon>Pseudomonadota</taxon>
        <taxon>Alphaproteobacteria</taxon>
        <taxon>Rhodobacterales</taxon>
        <taxon>Paracoccaceae</taxon>
        <taxon>Plastorhodobacter</taxon>
    </lineage>
</organism>
<feature type="domain" description="CheW-like" evidence="1">
    <location>
        <begin position="12"/>
        <end position="152"/>
    </location>
</feature>
<gene>
    <name evidence="2" type="ORF">ACFQXB_10590</name>
</gene>
<dbReference type="PANTHER" id="PTHR22617">
    <property type="entry name" value="CHEMOTAXIS SENSOR HISTIDINE KINASE-RELATED"/>
    <property type="match status" value="1"/>
</dbReference>
<dbReference type="SUPFAM" id="SSF50341">
    <property type="entry name" value="CheW-like"/>
    <property type="match status" value="1"/>
</dbReference>
<dbReference type="PROSITE" id="PS50851">
    <property type="entry name" value="CHEW"/>
    <property type="match status" value="1"/>
</dbReference>
<dbReference type="InterPro" id="IPR039315">
    <property type="entry name" value="CheW"/>
</dbReference>
<evidence type="ECO:0000313" key="3">
    <source>
        <dbReference type="Proteomes" id="UP001596516"/>
    </source>
</evidence>
<dbReference type="RefSeq" id="WP_377403176.1">
    <property type="nucleotide sequence ID" value="NZ_JBHTFQ010000005.1"/>
</dbReference>
<proteinExistence type="predicted"/>
<reference evidence="3" key="1">
    <citation type="journal article" date="2019" name="Int. J. Syst. Evol. Microbiol.">
        <title>The Global Catalogue of Microorganisms (GCM) 10K type strain sequencing project: providing services to taxonomists for standard genome sequencing and annotation.</title>
        <authorList>
            <consortium name="The Broad Institute Genomics Platform"/>
            <consortium name="The Broad Institute Genome Sequencing Center for Infectious Disease"/>
            <person name="Wu L."/>
            <person name="Ma J."/>
        </authorList>
    </citation>
    <scope>NUCLEOTIDE SEQUENCE [LARGE SCALE GENOMIC DNA]</scope>
    <source>
        <strain evidence="3">CGMCC 1.12750</strain>
    </source>
</reference>
<keyword evidence="3" id="KW-1185">Reference proteome</keyword>
<dbReference type="EMBL" id="JBHTFQ010000005">
    <property type="protein sequence ID" value="MFC7704640.1"/>
    <property type="molecule type" value="Genomic_DNA"/>
</dbReference>
<dbReference type="Proteomes" id="UP001596516">
    <property type="component" value="Unassembled WGS sequence"/>
</dbReference>
<protein>
    <submittedName>
        <fullName evidence="2">Chemotaxis protein CheW</fullName>
    </submittedName>
</protein>
<dbReference type="Gene3D" id="2.30.30.40">
    <property type="entry name" value="SH3 Domains"/>
    <property type="match status" value="1"/>
</dbReference>
<evidence type="ECO:0000259" key="1">
    <source>
        <dbReference type="PROSITE" id="PS50851"/>
    </source>
</evidence>
<dbReference type="InterPro" id="IPR036061">
    <property type="entry name" value="CheW-like_dom_sf"/>
</dbReference>
<comment type="caution">
    <text evidence="2">The sequence shown here is derived from an EMBL/GenBank/DDBJ whole genome shotgun (WGS) entry which is preliminary data.</text>
</comment>
<dbReference type="InterPro" id="IPR002545">
    <property type="entry name" value="CheW-lke_dom"/>
</dbReference>
<accession>A0ABW2UMW0</accession>
<dbReference type="Pfam" id="PF01584">
    <property type="entry name" value="CheW"/>
    <property type="match status" value="1"/>
</dbReference>